<reference evidence="9 10" key="1">
    <citation type="submission" date="2016-11" db="EMBL/GenBank/DDBJ databases">
        <title>Genome sequences of unsequenced Mycobacteria.</title>
        <authorList>
            <person name="Greninger A.L."/>
            <person name="Fang F."/>
            <person name="Jerome K.R."/>
        </authorList>
    </citation>
    <scope>NUCLEOTIDE SEQUENCE [LARGE SCALE GENOMIC DNA]</scope>
    <source>
        <strain evidence="9 10">M11</strain>
    </source>
</reference>
<dbReference type="Pfam" id="PF01850">
    <property type="entry name" value="PIN"/>
    <property type="match status" value="1"/>
</dbReference>
<evidence type="ECO:0000256" key="2">
    <source>
        <dbReference type="ARBA" id="ARBA00022649"/>
    </source>
</evidence>
<keyword evidence="3 7" id="KW-0540">Nuclease</keyword>
<sequence length="142" mass="15046">MIYLDTSALVKLVRLEPESEDLADWLDARSEIRWITSAVAEVELPRVIIRVGQLDALAALPAVLDRLDRFEIDPVVRSTAAAFQDPALRSLDAIHLATASIAGSLASLEAFVTYDQALAEATHKLGIQAVAPGISAGGAGIS</sequence>
<comment type="function">
    <text evidence="7">Toxic component of a toxin-antitoxin (TA) system. An RNase.</text>
</comment>
<evidence type="ECO:0000256" key="4">
    <source>
        <dbReference type="ARBA" id="ARBA00022723"/>
    </source>
</evidence>
<accession>A0A1Q4HH08</accession>
<evidence type="ECO:0000256" key="3">
    <source>
        <dbReference type="ARBA" id="ARBA00022722"/>
    </source>
</evidence>
<dbReference type="GO" id="GO:0000287">
    <property type="term" value="F:magnesium ion binding"/>
    <property type="evidence" value="ECO:0007669"/>
    <property type="project" value="UniProtKB-UniRule"/>
</dbReference>
<evidence type="ECO:0000259" key="8">
    <source>
        <dbReference type="Pfam" id="PF01850"/>
    </source>
</evidence>
<dbReference type="AlphaFoldDB" id="A0A1Q4HH08"/>
<feature type="domain" description="PIN" evidence="8">
    <location>
        <begin position="2"/>
        <end position="121"/>
    </location>
</feature>
<dbReference type="STRING" id="53378.BRW65_26735"/>
<dbReference type="EC" id="3.1.-.-" evidence="7"/>
<dbReference type="GO" id="GO:0016787">
    <property type="term" value="F:hydrolase activity"/>
    <property type="evidence" value="ECO:0007669"/>
    <property type="project" value="UniProtKB-KW"/>
</dbReference>
<evidence type="ECO:0000256" key="5">
    <source>
        <dbReference type="ARBA" id="ARBA00022801"/>
    </source>
</evidence>
<dbReference type="EMBL" id="MPNT01000040">
    <property type="protein sequence ID" value="OJZ66816.1"/>
    <property type="molecule type" value="Genomic_DNA"/>
</dbReference>
<keyword evidence="5 7" id="KW-0378">Hydrolase</keyword>
<proteinExistence type="inferred from homology"/>
<organism evidence="9 10">
    <name type="scientific">Mycobacterium paraffinicum</name>
    <dbReference type="NCBI Taxonomy" id="53378"/>
    <lineage>
        <taxon>Bacteria</taxon>
        <taxon>Bacillati</taxon>
        <taxon>Actinomycetota</taxon>
        <taxon>Actinomycetes</taxon>
        <taxon>Mycobacteriales</taxon>
        <taxon>Mycobacteriaceae</taxon>
        <taxon>Mycobacterium</taxon>
    </lineage>
</organism>
<dbReference type="SUPFAM" id="SSF88723">
    <property type="entry name" value="PIN domain-like"/>
    <property type="match status" value="1"/>
</dbReference>
<dbReference type="Gene3D" id="3.40.50.1010">
    <property type="entry name" value="5'-nuclease"/>
    <property type="match status" value="1"/>
</dbReference>
<evidence type="ECO:0000256" key="7">
    <source>
        <dbReference type="HAMAP-Rule" id="MF_00265"/>
    </source>
</evidence>
<name>A0A1Q4HH08_9MYCO</name>
<gene>
    <name evidence="7" type="primary">vapC</name>
    <name evidence="9" type="ORF">BRW65_26735</name>
</gene>
<feature type="binding site" evidence="7">
    <location>
        <position position="92"/>
    </location>
    <ligand>
        <name>Mg(2+)</name>
        <dbReference type="ChEBI" id="CHEBI:18420"/>
    </ligand>
</feature>
<keyword evidence="4 7" id="KW-0479">Metal-binding</keyword>
<evidence type="ECO:0000313" key="10">
    <source>
        <dbReference type="Proteomes" id="UP000186438"/>
    </source>
</evidence>
<protein>
    <recommendedName>
        <fullName evidence="7">Ribonuclease VapC</fullName>
        <shortName evidence="7">RNase VapC</shortName>
        <ecNumber evidence="7">3.1.-.-</ecNumber>
    </recommendedName>
    <alternativeName>
        <fullName evidence="7">Toxin VapC</fullName>
    </alternativeName>
</protein>
<dbReference type="InterPro" id="IPR029060">
    <property type="entry name" value="PIN-like_dom_sf"/>
</dbReference>
<evidence type="ECO:0000256" key="6">
    <source>
        <dbReference type="ARBA" id="ARBA00022842"/>
    </source>
</evidence>
<comment type="caution">
    <text evidence="9">The sequence shown here is derived from an EMBL/GenBank/DDBJ whole genome shotgun (WGS) entry which is preliminary data.</text>
</comment>
<comment type="cofactor">
    <cofactor evidence="1 7">
        <name>Mg(2+)</name>
        <dbReference type="ChEBI" id="CHEBI:18420"/>
    </cofactor>
</comment>
<keyword evidence="10" id="KW-1185">Reference proteome</keyword>
<comment type="similarity">
    <text evidence="7">Belongs to the PINc/VapC protein family.</text>
</comment>
<dbReference type="InterPro" id="IPR002716">
    <property type="entry name" value="PIN_dom"/>
</dbReference>
<keyword evidence="7" id="KW-0800">Toxin</keyword>
<keyword evidence="2 7" id="KW-1277">Toxin-antitoxin system</keyword>
<dbReference type="InterPro" id="IPR022907">
    <property type="entry name" value="VapC_family"/>
</dbReference>
<dbReference type="OrthoDB" id="4750219at2"/>
<evidence type="ECO:0000313" key="9">
    <source>
        <dbReference type="EMBL" id="OJZ66816.1"/>
    </source>
</evidence>
<evidence type="ECO:0000256" key="1">
    <source>
        <dbReference type="ARBA" id="ARBA00001946"/>
    </source>
</evidence>
<dbReference type="RefSeq" id="WP_073880025.1">
    <property type="nucleotide sequence ID" value="NZ_MPNT01000040.1"/>
</dbReference>
<keyword evidence="6 7" id="KW-0460">Magnesium</keyword>
<dbReference type="HAMAP" id="MF_00265">
    <property type="entry name" value="VapC_Nob1"/>
    <property type="match status" value="1"/>
</dbReference>
<dbReference type="GO" id="GO:0090729">
    <property type="term" value="F:toxin activity"/>
    <property type="evidence" value="ECO:0007669"/>
    <property type="project" value="UniProtKB-KW"/>
</dbReference>
<dbReference type="Proteomes" id="UP000186438">
    <property type="component" value="Unassembled WGS sequence"/>
</dbReference>
<dbReference type="GO" id="GO:0004540">
    <property type="term" value="F:RNA nuclease activity"/>
    <property type="evidence" value="ECO:0007669"/>
    <property type="project" value="InterPro"/>
</dbReference>
<dbReference type="CDD" id="cd09874">
    <property type="entry name" value="PIN_MT3492-like"/>
    <property type="match status" value="1"/>
</dbReference>
<feature type="binding site" evidence="7">
    <location>
        <position position="5"/>
    </location>
    <ligand>
        <name>Mg(2+)</name>
        <dbReference type="ChEBI" id="CHEBI:18420"/>
    </ligand>
</feature>